<reference evidence="1 2" key="1">
    <citation type="submission" date="2024-02" db="EMBL/GenBank/DDBJ databases">
        <authorList>
            <person name="Chen Y."/>
            <person name="Shah S."/>
            <person name="Dougan E. K."/>
            <person name="Thang M."/>
            <person name="Chan C."/>
        </authorList>
    </citation>
    <scope>NUCLEOTIDE SEQUENCE [LARGE SCALE GENOMIC DNA]</scope>
</reference>
<accession>A0ABP0I937</accession>
<dbReference type="EMBL" id="CAXAMM010003236">
    <property type="protein sequence ID" value="CAK8999076.1"/>
    <property type="molecule type" value="Genomic_DNA"/>
</dbReference>
<comment type="caution">
    <text evidence="1">The sequence shown here is derived from an EMBL/GenBank/DDBJ whole genome shotgun (WGS) entry which is preliminary data.</text>
</comment>
<protein>
    <recommendedName>
        <fullName evidence="3">C2H2-type domain-containing protein</fullName>
    </recommendedName>
</protein>
<dbReference type="Proteomes" id="UP001642464">
    <property type="component" value="Unassembled WGS sequence"/>
</dbReference>
<keyword evidence="2" id="KW-1185">Reference proteome</keyword>
<gene>
    <name evidence="1" type="ORF">SCF082_LOCUS5909</name>
</gene>
<organism evidence="1 2">
    <name type="scientific">Durusdinium trenchii</name>
    <dbReference type="NCBI Taxonomy" id="1381693"/>
    <lineage>
        <taxon>Eukaryota</taxon>
        <taxon>Sar</taxon>
        <taxon>Alveolata</taxon>
        <taxon>Dinophyceae</taxon>
        <taxon>Suessiales</taxon>
        <taxon>Symbiodiniaceae</taxon>
        <taxon>Durusdinium</taxon>
    </lineage>
</organism>
<name>A0ABP0I937_9DINO</name>
<proteinExistence type="predicted"/>
<evidence type="ECO:0000313" key="1">
    <source>
        <dbReference type="EMBL" id="CAK8999076.1"/>
    </source>
</evidence>
<evidence type="ECO:0008006" key="3">
    <source>
        <dbReference type="Google" id="ProtNLM"/>
    </source>
</evidence>
<sequence length="394" mass="43868">MSVLYLICDLDGVVFTFTASDGTWEFSRLSKFHHDNGKDRFVFREAGEGNSTRWVLESQSGQAKVFGTPKYSGHGPPFRGKPSPPRGMWTVWGCPFVLSDIPPQHAAIESPFTFQVPFAQMSFHEEGHTGYLDIEVNNAPIEDGPLDEILEQLRRVLVNLAQRPEMVLLLRTDARAASMPSMRHVRKFLSFIQKEVGTECVLVGRGSAIVLVPSSFLGQAVLRLVQLVQRMLPAPYPQAIVSSLEEADRFLNSLVVEDQLPGQEEVADLNNQDLELKPDKLHPKVSSSIAAALHGELEGLALEMCDLPTPQRKRRRTQGEVSDDEGDVVILVPCEVCGANVAFEHFMTHLATHEAAKMPDTDDLEEIECEVCGKQLGSRAMVHQQQMARTRRET</sequence>
<evidence type="ECO:0000313" key="2">
    <source>
        <dbReference type="Proteomes" id="UP001642464"/>
    </source>
</evidence>